<feature type="non-terminal residue" evidence="2">
    <location>
        <position position="84"/>
    </location>
</feature>
<proteinExistence type="predicted"/>
<feature type="domain" description="FAS1" evidence="1">
    <location>
        <begin position="20"/>
        <end position="70"/>
    </location>
</feature>
<evidence type="ECO:0000313" key="3">
    <source>
        <dbReference type="Proteomes" id="UP000499080"/>
    </source>
</evidence>
<protein>
    <recommendedName>
        <fullName evidence="1">FAS1 domain-containing protein</fullName>
    </recommendedName>
</protein>
<gene>
    <name evidence="2" type="ORF">AVEN_127248_1</name>
</gene>
<accession>A0A4Y2JT44</accession>
<dbReference type="EMBL" id="BGPR01191813">
    <property type="protein sequence ID" value="GBM93541.1"/>
    <property type="molecule type" value="Genomic_DNA"/>
</dbReference>
<keyword evidence="3" id="KW-1185">Reference proteome</keyword>
<reference evidence="2 3" key="1">
    <citation type="journal article" date="2019" name="Sci. Rep.">
        <title>Orb-weaving spider Araneus ventricosus genome elucidates the spidroin gene catalogue.</title>
        <authorList>
            <person name="Kono N."/>
            <person name="Nakamura H."/>
            <person name="Ohtoshi R."/>
            <person name="Moran D.A.P."/>
            <person name="Shinohara A."/>
            <person name="Yoshida Y."/>
            <person name="Fujiwara M."/>
            <person name="Mori M."/>
            <person name="Tomita M."/>
            <person name="Arakawa K."/>
        </authorList>
    </citation>
    <scope>NUCLEOTIDE SEQUENCE [LARGE SCALE GENOMIC DNA]</scope>
</reference>
<organism evidence="2 3">
    <name type="scientific">Araneus ventricosus</name>
    <name type="common">Orbweaver spider</name>
    <name type="synonym">Epeira ventricosa</name>
    <dbReference type="NCBI Taxonomy" id="182803"/>
    <lineage>
        <taxon>Eukaryota</taxon>
        <taxon>Metazoa</taxon>
        <taxon>Ecdysozoa</taxon>
        <taxon>Arthropoda</taxon>
        <taxon>Chelicerata</taxon>
        <taxon>Arachnida</taxon>
        <taxon>Araneae</taxon>
        <taxon>Araneomorphae</taxon>
        <taxon>Entelegynae</taxon>
        <taxon>Araneoidea</taxon>
        <taxon>Araneidae</taxon>
        <taxon>Araneus</taxon>
    </lineage>
</organism>
<dbReference type="Proteomes" id="UP000499080">
    <property type="component" value="Unassembled WGS sequence"/>
</dbReference>
<dbReference type="Pfam" id="PF02469">
    <property type="entry name" value="Fasciclin"/>
    <property type="match status" value="1"/>
</dbReference>
<name>A0A4Y2JT44_ARAVE</name>
<evidence type="ECO:0000313" key="2">
    <source>
        <dbReference type="EMBL" id="GBM93541.1"/>
    </source>
</evidence>
<comment type="caution">
    <text evidence="2">The sequence shown here is derived from an EMBL/GenBank/DDBJ whole genome shotgun (WGS) entry which is preliminary data.</text>
</comment>
<dbReference type="AlphaFoldDB" id="A0A4Y2JT44"/>
<sequence>MTTSILPKCTNNISLWFLSSCRKLEELMKHHVVVGRVKTDTVSDDQKVESVDGQNALRLKVYRNVSICAKSQLADVKHLEMQDK</sequence>
<dbReference type="InterPro" id="IPR000782">
    <property type="entry name" value="FAS1_domain"/>
</dbReference>
<evidence type="ECO:0000259" key="1">
    <source>
        <dbReference type="Pfam" id="PF02469"/>
    </source>
</evidence>